<dbReference type="SMART" id="SM00862">
    <property type="entry name" value="Trans_reg_C"/>
    <property type="match status" value="1"/>
</dbReference>
<gene>
    <name evidence="10" type="ORF">ACFOD3_22895</name>
</gene>
<keyword evidence="4 7" id="KW-0238">DNA-binding</keyword>
<dbReference type="InterPro" id="IPR001789">
    <property type="entry name" value="Sig_transdc_resp-reg_receiver"/>
</dbReference>
<feature type="domain" description="Response regulatory" evidence="8">
    <location>
        <begin position="2"/>
        <end position="124"/>
    </location>
</feature>
<accession>A0ABV7BZ57</accession>
<evidence type="ECO:0000259" key="8">
    <source>
        <dbReference type="PROSITE" id="PS50110"/>
    </source>
</evidence>
<evidence type="ECO:0000313" key="10">
    <source>
        <dbReference type="EMBL" id="MFC3002765.1"/>
    </source>
</evidence>
<evidence type="ECO:0000256" key="6">
    <source>
        <dbReference type="PROSITE-ProRule" id="PRU00169"/>
    </source>
</evidence>
<evidence type="ECO:0000256" key="4">
    <source>
        <dbReference type="ARBA" id="ARBA00023125"/>
    </source>
</evidence>
<feature type="domain" description="OmpR/PhoB-type" evidence="9">
    <location>
        <begin position="132"/>
        <end position="230"/>
    </location>
</feature>
<evidence type="ECO:0000256" key="3">
    <source>
        <dbReference type="ARBA" id="ARBA00023015"/>
    </source>
</evidence>
<keyword evidence="5" id="KW-0804">Transcription</keyword>
<feature type="DNA-binding region" description="OmpR/PhoB-type" evidence="7">
    <location>
        <begin position="132"/>
        <end position="230"/>
    </location>
</feature>
<evidence type="ECO:0000256" key="1">
    <source>
        <dbReference type="ARBA" id="ARBA00022553"/>
    </source>
</evidence>
<evidence type="ECO:0000259" key="9">
    <source>
        <dbReference type="PROSITE" id="PS51755"/>
    </source>
</evidence>
<feature type="modified residue" description="4-aspartylphosphate" evidence="6">
    <location>
        <position position="60"/>
    </location>
</feature>
<evidence type="ECO:0000256" key="5">
    <source>
        <dbReference type="ARBA" id="ARBA00023163"/>
    </source>
</evidence>
<dbReference type="Pfam" id="PF00486">
    <property type="entry name" value="Trans_reg_C"/>
    <property type="match status" value="1"/>
</dbReference>
<dbReference type="EMBL" id="JBHRSB010000008">
    <property type="protein sequence ID" value="MFC3002765.1"/>
    <property type="molecule type" value="Genomic_DNA"/>
</dbReference>
<protein>
    <submittedName>
        <fullName evidence="10">Winged-helix domain-containing protein</fullName>
    </submittedName>
</protein>
<dbReference type="InterPro" id="IPR039420">
    <property type="entry name" value="WalR-like"/>
</dbReference>
<keyword evidence="1 6" id="KW-0597">Phosphoprotein</keyword>
<evidence type="ECO:0000256" key="2">
    <source>
        <dbReference type="ARBA" id="ARBA00023012"/>
    </source>
</evidence>
<proteinExistence type="predicted"/>
<dbReference type="PANTHER" id="PTHR48111:SF1">
    <property type="entry name" value="TWO-COMPONENT RESPONSE REGULATOR ORR33"/>
    <property type="match status" value="1"/>
</dbReference>
<dbReference type="PROSITE" id="PS51755">
    <property type="entry name" value="OMPR_PHOB"/>
    <property type="match status" value="1"/>
</dbReference>
<comment type="caution">
    <text evidence="10">The sequence shown here is derived from an EMBL/GenBank/DDBJ whole genome shotgun (WGS) entry which is preliminary data.</text>
</comment>
<dbReference type="PROSITE" id="PS50110">
    <property type="entry name" value="RESPONSE_REGULATORY"/>
    <property type="match status" value="1"/>
</dbReference>
<name>A0ABV7BZ57_9PROT</name>
<dbReference type="Proteomes" id="UP001595420">
    <property type="component" value="Unassembled WGS sequence"/>
</dbReference>
<evidence type="ECO:0000313" key="11">
    <source>
        <dbReference type="Proteomes" id="UP001595420"/>
    </source>
</evidence>
<evidence type="ECO:0000256" key="7">
    <source>
        <dbReference type="PROSITE-ProRule" id="PRU01091"/>
    </source>
</evidence>
<keyword evidence="3" id="KW-0805">Transcription regulation</keyword>
<reference evidence="11" key="1">
    <citation type="journal article" date="2019" name="Int. J. Syst. Evol. Microbiol.">
        <title>The Global Catalogue of Microorganisms (GCM) 10K type strain sequencing project: providing services to taxonomists for standard genome sequencing and annotation.</title>
        <authorList>
            <consortium name="The Broad Institute Genomics Platform"/>
            <consortium name="The Broad Institute Genome Sequencing Center for Infectious Disease"/>
            <person name="Wu L."/>
            <person name="Ma J."/>
        </authorList>
    </citation>
    <scope>NUCLEOTIDE SEQUENCE [LARGE SCALE GENOMIC DNA]</scope>
    <source>
        <strain evidence="11">CGMCC 1.16855</strain>
    </source>
</reference>
<keyword evidence="11" id="KW-1185">Reference proteome</keyword>
<sequence length="246" mass="25780">MQLLIIADRAAAQNEVWAGLEAAGIAARLLPAPGGEEAASLRAGQQAAREAGEADGVLIDCAAFRGQALPLLQGLREAGCALPILLLASAGPEAEVEAFNLGADALLPRQVPVPALVTRLAAIQRRSRLRPSGLLRCGNVVLDRATGRLAVDGQPVEATPLERALLELLISARGAVLPRERITKTLQDGPAAANSAVLRVIVCRLRRKLAECGADDIIHTVWGVGYRAEAPASRTPPAWQAPRLGH</sequence>
<dbReference type="RefSeq" id="WP_216838897.1">
    <property type="nucleotide sequence ID" value="NZ_JAFNJS010000008.1"/>
</dbReference>
<dbReference type="InterPro" id="IPR001867">
    <property type="entry name" value="OmpR/PhoB-type_DNA-bd"/>
</dbReference>
<dbReference type="CDD" id="cd00383">
    <property type="entry name" value="trans_reg_C"/>
    <property type="match status" value="1"/>
</dbReference>
<dbReference type="PANTHER" id="PTHR48111">
    <property type="entry name" value="REGULATOR OF RPOS"/>
    <property type="match status" value="1"/>
</dbReference>
<keyword evidence="2" id="KW-0902">Two-component regulatory system</keyword>
<organism evidence="10 11">
    <name type="scientific">Falsiroseomonas tokyonensis</name>
    <dbReference type="NCBI Taxonomy" id="430521"/>
    <lineage>
        <taxon>Bacteria</taxon>
        <taxon>Pseudomonadati</taxon>
        <taxon>Pseudomonadota</taxon>
        <taxon>Alphaproteobacteria</taxon>
        <taxon>Acetobacterales</taxon>
        <taxon>Roseomonadaceae</taxon>
        <taxon>Falsiroseomonas</taxon>
    </lineage>
</organism>